<keyword evidence="3" id="KW-1185">Reference proteome</keyword>
<evidence type="ECO:0000256" key="1">
    <source>
        <dbReference type="SAM" id="MobiDB-lite"/>
    </source>
</evidence>
<comment type="caution">
    <text evidence="2">The sequence shown here is derived from an EMBL/GenBank/DDBJ whole genome shotgun (WGS) entry which is preliminary data.</text>
</comment>
<proteinExistence type="predicted"/>
<dbReference type="Proteomes" id="UP000266861">
    <property type="component" value="Unassembled WGS sequence"/>
</dbReference>
<sequence length="67" mass="7328">MKVKSKESWFKKLLQSLDTISSSSSQPPPSSTESGPLLRSDIKSKSYTGEKGSVLSHDTKIADDENK</sequence>
<organism evidence="2 3">
    <name type="scientific">Diversispora epigaea</name>
    <dbReference type="NCBI Taxonomy" id="1348612"/>
    <lineage>
        <taxon>Eukaryota</taxon>
        <taxon>Fungi</taxon>
        <taxon>Fungi incertae sedis</taxon>
        <taxon>Mucoromycota</taxon>
        <taxon>Glomeromycotina</taxon>
        <taxon>Glomeromycetes</taxon>
        <taxon>Diversisporales</taxon>
        <taxon>Diversisporaceae</taxon>
        <taxon>Diversispora</taxon>
    </lineage>
</organism>
<name>A0A397JDL4_9GLOM</name>
<evidence type="ECO:0000313" key="3">
    <source>
        <dbReference type="Proteomes" id="UP000266861"/>
    </source>
</evidence>
<feature type="compositionally biased region" description="Low complexity" evidence="1">
    <location>
        <begin position="21"/>
        <end position="36"/>
    </location>
</feature>
<feature type="region of interest" description="Disordered" evidence="1">
    <location>
        <begin position="18"/>
        <end position="67"/>
    </location>
</feature>
<dbReference type="AlphaFoldDB" id="A0A397JDL4"/>
<feature type="compositionally biased region" description="Basic and acidic residues" evidence="1">
    <location>
        <begin position="57"/>
        <end position="67"/>
    </location>
</feature>
<gene>
    <name evidence="2" type="ORF">Glove_51g51</name>
</gene>
<accession>A0A397JDL4</accession>
<dbReference type="EMBL" id="PQFF01000048">
    <property type="protein sequence ID" value="RHZ86425.1"/>
    <property type="molecule type" value="Genomic_DNA"/>
</dbReference>
<evidence type="ECO:0000313" key="2">
    <source>
        <dbReference type="EMBL" id="RHZ86425.1"/>
    </source>
</evidence>
<protein>
    <submittedName>
        <fullName evidence="2">Uncharacterized protein</fullName>
    </submittedName>
</protein>
<reference evidence="2 3" key="1">
    <citation type="submission" date="2018-08" db="EMBL/GenBank/DDBJ databases">
        <title>Genome and evolution of the arbuscular mycorrhizal fungus Diversispora epigaea (formerly Glomus versiforme) and its bacterial endosymbionts.</title>
        <authorList>
            <person name="Sun X."/>
            <person name="Fei Z."/>
            <person name="Harrison M."/>
        </authorList>
    </citation>
    <scope>NUCLEOTIDE SEQUENCE [LARGE SCALE GENOMIC DNA]</scope>
    <source>
        <strain evidence="2 3">IT104</strain>
    </source>
</reference>